<evidence type="ECO:0000313" key="2">
    <source>
        <dbReference type="Proteomes" id="UP000000268"/>
    </source>
</evidence>
<sequence length="45" mass="5210">MQVLVEVLLLVCPVFYTNTKQCLNQRDDFCEKKSMVGMTWLKVAS</sequence>
<accession>B0C3D1</accession>
<dbReference type="Proteomes" id="UP000000268">
    <property type="component" value="Chromosome"/>
</dbReference>
<dbReference type="STRING" id="329726.AM1_3640"/>
<reference evidence="1 2" key="1">
    <citation type="journal article" date="2008" name="Proc. Natl. Acad. Sci. U.S.A.">
        <title>Niche adaptation and genome expansion in the chlorophyll d-producing cyanobacterium Acaryochloris marina.</title>
        <authorList>
            <person name="Swingley W.D."/>
            <person name="Chen M."/>
            <person name="Cheung P.C."/>
            <person name="Conrad A.L."/>
            <person name="Dejesa L.C."/>
            <person name="Hao J."/>
            <person name="Honchak B.M."/>
            <person name="Karbach L.E."/>
            <person name="Kurdoglu A."/>
            <person name="Lahiri S."/>
            <person name="Mastrian S.D."/>
            <person name="Miyashita H."/>
            <person name="Page L."/>
            <person name="Ramakrishna P."/>
            <person name="Satoh S."/>
            <person name="Sattley W.M."/>
            <person name="Shimada Y."/>
            <person name="Taylor H.L."/>
            <person name="Tomo T."/>
            <person name="Tsuchiya T."/>
            <person name="Wang Z.T."/>
            <person name="Raymond J."/>
            <person name="Mimuro M."/>
            <person name="Blankenship R.E."/>
            <person name="Touchman J.W."/>
        </authorList>
    </citation>
    <scope>NUCLEOTIDE SEQUENCE [LARGE SCALE GENOMIC DNA]</scope>
    <source>
        <strain evidence="2">MBIC 11017</strain>
    </source>
</reference>
<dbReference type="AlphaFoldDB" id="B0C3D1"/>
<name>B0C3D1_ACAM1</name>
<proteinExistence type="predicted"/>
<dbReference type="HOGENOM" id="CLU_3194727_0_0_3"/>
<dbReference type="EMBL" id="CP000828">
    <property type="protein sequence ID" value="ABW28630.1"/>
    <property type="molecule type" value="Genomic_DNA"/>
</dbReference>
<gene>
    <name evidence="1" type="ordered locus">AM1_3640</name>
</gene>
<keyword evidence="2" id="KW-1185">Reference proteome</keyword>
<protein>
    <submittedName>
        <fullName evidence="1">Uncharacterized protein</fullName>
    </submittedName>
</protein>
<dbReference type="KEGG" id="amr:AM1_3640"/>
<organism evidence="1 2">
    <name type="scientific">Acaryochloris marina (strain MBIC 11017)</name>
    <dbReference type="NCBI Taxonomy" id="329726"/>
    <lineage>
        <taxon>Bacteria</taxon>
        <taxon>Bacillati</taxon>
        <taxon>Cyanobacteriota</taxon>
        <taxon>Cyanophyceae</taxon>
        <taxon>Acaryochloridales</taxon>
        <taxon>Acaryochloridaceae</taxon>
        <taxon>Acaryochloris</taxon>
    </lineage>
</organism>
<evidence type="ECO:0000313" key="1">
    <source>
        <dbReference type="EMBL" id="ABW28630.1"/>
    </source>
</evidence>